<feature type="compositionally biased region" description="Polar residues" evidence="1">
    <location>
        <begin position="31"/>
        <end position="44"/>
    </location>
</feature>
<dbReference type="InterPro" id="IPR025239">
    <property type="entry name" value="DUF4187"/>
</dbReference>
<evidence type="ECO:0000256" key="1">
    <source>
        <dbReference type="SAM" id="MobiDB-lite"/>
    </source>
</evidence>
<feature type="domain" description="G-patch" evidence="2">
    <location>
        <begin position="100"/>
        <end position="147"/>
    </location>
</feature>
<gene>
    <name evidence="3" type="ORF">C8A04DRAFT_13479</name>
</gene>
<sequence>MSKHQPPYSPEQEEEEEEEDYMTMTFDDHPPTTTNPKTQLRSKCSTPSTSTTYETSLQRHRRLRREAEARARPKSNAELAAEADARREAALSRSLFETRPESKGLAMMARMGFRGGSLGRRGDAGVKVAPITIHPRLDRSGIGLESDRKRKLREAAAAADTATKRARADEGAYRDRLRREREEARWSRQLVAAQRVLEGLDSENQSLDPDLDHGGLEGEEEGTRKREAASRPLKSIPVVYRGLIRSRETTERDRRMRHDLEHGLAQVRWREGQLPGYDDADEDGDDKMALGKERAGGTAVYVTAEDLDEEDEELEAFEGLPVEERLEKVVGYLRGKYRYCFWCKFKYPDEGMEGCPGVTEEEHD</sequence>
<dbReference type="EMBL" id="MU853601">
    <property type="protein sequence ID" value="KAK4142149.1"/>
    <property type="molecule type" value="Genomic_DNA"/>
</dbReference>
<keyword evidence="4" id="KW-1185">Reference proteome</keyword>
<evidence type="ECO:0000313" key="3">
    <source>
        <dbReference type="EMBL" id="KAK4142149.1"/>
    </source>
</evidence>
<reference evidence="3" key="1">
    <citation type="journal article" date="2023" name="Mol. Phylogenet. Evol.">
        <title>Genome-scale phylogeny and comparative genomics of the fungal order Sordariales.</title>
        <authorList>
            <person name="Hensen N."/>
            <person name="Bonometti L."/>
            <person name="Westerberg I."/>
            <person name="Brannstrom I.O."/>
            <person name="Guillou S."/>
            <person name="Cros-Aarteil S."/>
            <person name="Calhoun S."/>
            <person name="Haridas S."/>
            <person name="Kuo A."/>
            <person name="Mondo S."/>
            <person name="Pangilinan J."/>
            <person name="Riley R."/>
            <person name="LaButti K."/>
            <person name="Andreopoulos B."/>
            <person name="Lipzen A."/>
            <person name="Chen C."/>
            <person name="Yan M."/>
            <person name="Daum C."/>
            <person name="Ng V."/>
            <person name="Clum A."/>
            <person name="Steindorff A."/>
            <person name="Ohm R.A."/>
            <person name="Martin F."/>
            <person name="Silar P."/>
            <person name="Natvig D.O."/>
            <person name="Lalanne C."/>
            <person name="Gautier V."/>
            <person name="Ament-Velasquez S.L."/>
            <person name="Kruys A."/>
            <person name="Hutchinson M.I."/>
            <person name="Powell A.J."/>
            <person name="Barry K."/>
            <person name="Miller A.N."/>
            <person name="Grigoriev I.V."/>
            <person name="Debuchy R."/>
            <person name="Gladieux P."/>
            <person name="Hiltunen Thoren M."/>
            <person name="Johannesson H."/>
        </authorList>
    </citation>
    <scope>NUCLEOTIDE SEQUENCE</scope>
    <source>
        <strain evidence="3">CBS 141.50</strain>
    </source>
</reference>
<dbReference type="SMART" id="SM01173">
    <property type="entry name" value="DUF4187"/>
    <property type="match status" value="1"/>
</dbReference>
<dbReference type="GeneID" id="87814345"/>
<feature type="compositionally biased region" description="Basic and acidic residues" evidence="1">
    <location>
        <begin position="210"/>
        <end position="229"/>
    </location>
</feature>
<accession>A0AAN6ZLM1</accession>
<dbReference type="Pfam" id="PF13821">
    <property type="entry name" value="DUF4187"/>
    <property type="match status" value="1"/>
</dbReference>
<proteinExistence type="predicted"/>
<evidence type="ECO:0000259" key="2">
    <source>
        <dbReference type="PROSITE" id="PS50174"/>
    </source>
</evidence>
<dbReference type="GO" id="GO:0000776">
    <property type="term" value="C:kinetochore"/>
    <property type="evidence" value="ECO:0007669"/>
    <property type="project" value="TreeGrafter"/>
</dbReference>
<dbReference type="InterPro" id="IPR039249">
    <property type="entry name" value="GPATCH11"/>
</dbReference>
<reference evidence="3" key="2">
    <citation type="submission" date="2023-05" db="EMBL/GenBank/DDBJ databases">
        <authorList>
            <consortium name="Lawrence Berkeley National Laboratory"/>
            <person name="Steindorff A."/>
            <person name="Hensen N."/>
            <person name="Bonometti L."/>
            <person name="Westerberg I."/>
            <person name="Brannstrom I.O."/>
            <person name="Guillou S."/>
            <person name="Cros-Aarteil S."/>
            <person name="Calhoun S."/>
            <person name="Haridas S."/>
            <person name="Kuo A."/>
            <person name="Mondo S."/>
            <person name="Pangilinan J."/>
            <person name="Riley R."/>
            <person name="Labutti K."/>
            <person name="Andreopoulos B."/>
            <person name="Lipzen A."/>
            <person name="Chen C."/>
            <person name="Yanf M."/>
            <person name="Daum C."/>
            <person name="Ng V."/>
            <person name="Clum A."/>
            <person name="Ohm R."/>
            <person name="Martin F."/>
            <person name="Silar P."/>
            <person name="Natvig D."/>
            <person name="Lalanne C."/>
            <person name="Gautier V."/>
            <person name="Ament-Velasquez S.L."/>
            <person name="Kruys A."/>
            <person name="Hutchinson M.I."/>
            <person name="Powell A.J."/>
            <person name="Barry K."/>
            <person name="Miller A.N."/>
            <person name="Grigoriev I.V."/>
            <person name="Debuchy R."/>
            <person name="Gladieux P."/>
            <person name="Thoren M.H."/>
            <person name="Johannesson H."/>
        </authorList>
    </citation>
    <scope>NUCLEOTIDE SEQUENCE</scope>
    <source>
        <strain evidence="3">CBS 141.50</strain>
    </source>
</reference>
<feature type="compositionally biased region" description="Low complexity" evidence="1">
    <location>
        <begin position="45"/>
        <end position="56"/>
    </location>
</feature>
<name>A0AAN6ZLM1_9PEZI</name>
<dbReference type="PANTHER" id="PTHR21032">
    <property type="entry name" value="G PATCH DOMAIN-CONTAINING PROTEIN 11"/>
    <property type="match status" value="1"/>
</dbReference>
<dbReference type="Proteomes" id="UP001302676">
    <property type="component" value="Unassembled WGS sequence"/>
</dbReference>
<feature type="region of interest" description="Disordered" evidence="1">
    <location>
        <begin position="1"/>
        <end position="83"/>
    </location>
</feature>
<feature type="region of interest" description="Disordered" evidence="1">
    <location>
        <begin position="201"/>
        <end position="231"/>
    </location>
</feature>
<dbReference type="PANTHER" id="PTHR21032:SF0">
    <property type="entry name" value="G PATCH DOMAIN-CONTAINING PROTEIN 11"/>
    <property type="match status" value="1"/>
</dbReference>
<organism evidence="3 4">
    <name type="scientific">Dichotomopilus funicola</name>
    <dbReference type="NCBI Taxonomy" id="1934379"/>
    <lineage>
        <taxon>Eukaryota</taxon>
        <taxon>Fungi</taxon>
        <taxon>Dikarya</taxon>
        <taxon>Ascomycota</taxon>
        <taxon>Pezizomycotina</taxon>
        <taxon>Sordariomycetes</taxon>
        <taxon>Sordariomycetidae</taxon>
        <taxon>Sordariales</taxon>
        <taxon>Chaetomiaceae</taxon>
        <taxon>Dichotomopilus</taxon>
    </lineage>
</organism>
<evidence type="ECO:0000313" key="4">
    <source>
        <dbReference type="Proteomes" id="UP001302676"/>
    </source>
</evidence>
<protein>
    <recommendedName>
        <fullName evidence="2">G-patch domain-containing protein</fullName>
    </recommendedName>
</protein>
<feature type="compositionally biased region" description="Acidic residues" evidence="1">
    <location>
        <begin position="11"/>
        <end position="21"/>
    </location>
</feature>
<comment type="caution">
    <text evidence="3">The sequence shown here is derived from an EMBL/GenBank/DDBJ whole genome shotgun (WGS) entry which is preliminary data.</text>
</comment>
<dbReference type="AlphaFoldDB" id="A0AAN6ZLM1"/>
<dbReference type="GO" id="GO:0003676">
    <property type="term" value="F:nucleic acid binding"/>
    <property type="evidence" value="ECO:0007669"/>
    <property type="project" value="InterPro"/>
</dbReference>
<dbReference type="PROSITE" id="PS50174">
    <property type="entry name" value="G_PATCH"/>
    <property type="match status" value="1"/>
</dbReference>
<dbReference type="RefSeq" id="XP_062635520.1">
    <property type="nucleotide sequence ID" value="XM_062777732.1"/>
</dbReference>
<dbReference type="InterPro" id="IPR000467">
    <property type="entry name" value="G_patch_dom"/>
</dbReference>